<proteinExistence type="predicted"/>
<dbReference type="EMBL" id="JACHEN010000039">
    <property type="protein sequence ID" value="MBB6218452.1"/>
    <property type="molecule type" value="Genomic_DNA"/>
</dbReference>
<organism evidence="1 2">
    <name type="scientific">Anaerosolibacter carboniphilus</name>
    <dbReference type="NCBI Taxonomy" id="1417629"/>
    <lineage>
        <taxon>Bacteria</taxon>
        <taxon>Bacillati</taxon>
        <taxon>Bacillota</taxon>
        <taxon>Clostridia</taxon>
        <taxon>Peptostreptococcales</taxon>
        <taxon>Thermotaleaceae</taxon>
        <taxon>Anaerosolibacter</taxon>
    </lineage>
</organism>
<sequence>MRNQRKQFSILWIFVVFLMVLSGGITYKLILNKQVSNKEITNLPLETNVAGGKTSKNVKEMEINEMLEGAKDIFVESYYGSDDMIELGMEEGKEILEMLKSLKLERTNLTQEDEQYDYILHIKSNNMKIKIGSPFIFIEDMNGNWLALQGQEKYVEELKTSIEEIYMEKYHQSDLFANPEAITVTAEDEGYRWDVEQKDLEEFMDRIFLKTPMNEGEATFVLAEYPDYTIQIKTSQQIYNVHLINREILTVDSQNQFAYYQYDSKLWDFIVKKYPVQLKVKESDLKSLLKAKKITVDDKKNDYDLEDGSYYHKAIARTILRARPKEITDMDQQLPWAFILTFEIGGKNKVVYIYNDYIVFEGKYYYSQRIDEAIRSTVGVH</sequence>
<protein>
    <recommendedName>
        <fullName evidence="3">DUF4340 domain-containing protein</fullName>
    </recommendedName>
</protein>
<gene>
    <name evidence="1" type="ORF">HNQ80_004616</name>
</gene>
<comment type="caution">
    <text evidence="1">The sequence shown here is derived from an EMBL/GenBank/DDBJ whole genome shotgun (WGS) entry which is preliminary data.</text>
</comment>
<evidence type="ECO:0008006" key="3">
    <source>
        <dbReference type="Google" id="ProtNLM"/>
    </source>
</evidence>
<dbReference type="Proteomes" id="UP000579281">
    <property type="component" value="Unassembled WGS sequence"/>
</dbReference>
<accession>A0A841L5S2</accession>
<evidence type="ECO:0000313" key="2">
    <source>
        <dbReference type="Proteomes" id="UP000579281"/>
    </source>
</evidence>
<keyword evidence="2" id="KW-1185">Reference proteome</keyword>
<reference evidence="1 2" key="1">
    <citation type="submission" date="2020-08" db="EMBL/GenBank/DDBJ databases">
        <title>Genomic Encyclopedia of Type Strains, Phase IV (KMG-IV): sequencing the most valuable type-strain genomes for metagenomic binning, comparative biology and taxonomic classification.</title>
        <authorList>
            <person name="Goeker M."/>
        </authorList>
    </citation>
    <scope>NUCLEOTIDE SEQUENCE [LARGE SCALE GENOMIC DNA]</scope>
    <source>
        <strain evidence="1 2">DSM 103526</strain>
    </source>
</reference>
<dbReference type="AlphaFoldDB" id="A0A841L5S2"/>
<dbReference type="RefSeq" id="WP_184312934.1">
    <property type="nucleotide sequence ID" value="NZ_JACHEN010000039.1"/>
</dbReference>
<name>A0A841L5S2_9FIRM</name>
<evidence type="ECO:0000313" key="1">
    <source>
        <dbReference type="EMBL" id="MBB6218452.1"/>
    </source>
</evidence>